<evidence type="ECO:0000313" key="2">
    <source>
        <dbReference type="EMBL" id="AJF98097.1"/>
    </source>
</evidence>
<dbReference type="EMBL" id="KP136319">
    <property type="protein sequence ID" value="AJF98097.1"/>
    <property type="molecule type" value="Genomic_DNA"/>
</dbReference>
<dbReference type="GeneID" id="23463014"/>
<evidence type="ECO:0000256" key="1">
    <source>
        <dbReference type="SAM" id="MobiDB-lite"/>
    </source>
</evidence>
<dbReference type="RefSeq" id="YP_009120332.1">
    <property type="nucleotide sequence ID" value="NC_026440.1"/>
</dbReference>
<feature type="compositionally biased region" description="Basic residues" evidence="1">
    <location>
        <begin position="37"/>
        <end position="49"/>
    </location>
</feature>
<organism evidence="2 3">
    <name type="scientific">Pandoravirus inopinatum</name>
    <dbReference type="NCBI Taxonomy" id="1605721"/>
    <lineage>
        <taxon>Viruses</taxon>
        <taxon>Pandoravirus</taxon>
    </lineage>
</organism>
<feature type="region of interest" description="Disordered" evidence="1">
    <location>
        <begin position="1"/>
        <end position="51"/>
    </location>
</feature>
<dbReference type="KEGG" id="vg:23463014"/>
<dbReference type="Proteomes" id="UP000202511">
    <property type="component" value="Segment"/>
</dbReference>
<reference evidence="2 3" key="1">
    <citation type="journal article" date="2015" name="Parasitol. Res.">
        <title>Viruses in close associations with free-living amoebae.</title>
        <authorList>
            <person name="Scheid P."/>
        </authorList>
    </citation>
    <scope>NUCLEOTIDE SEQUENCE [LARGE SCALE GENOMIC DNA]</scope>
    <source>
        <strain evidence="2">KlaHel</strain>
    </source>
</reference>
<sequence length="127" mass="14580">MRQMDAPESAGGTGLGPLPLCRRLRTRGRSIWPRASKNPRRPCHKKKKNCTSQRYCGGVDSFFLQPMPPLALRSATREKLIRKKTKASSLPPQPIKFFLRQNRCQATWAQPRGFQNYRIAKKKTKTN</sequence>
<name>A0A0B5JE99_9VIRU</name>
<accession>A0A0B5JE99</accession>
<protein>
    <submittedName>
        <fullName evidence="2">Uncharacterized protein</fullName>
    </submittedName>
</protein>
<proteinExistence type="predicted"/>
<evidence type="ECO:0000313" key="3">
    <source>
        <dbReference type="Proteomes" id="UP000202511"/>
    </source>
</evidence>